<protein>
    <submittedName>
        <fullName evidence="2">Uncharacterized protein</fullName>
    </submittedName>
</protein>
<evidence type="ECO:0000313" key="2">
    <source>
        <dbReference type="EMBL" id="GAA5134156.1"/>
    </source>
</evidence>
<accession>A0ABP9NUN0</accession>
<feature type="compositionally biased region" description="Basic and acidic residues" evidence="1">
    <location>
        <begin position="1"/>
        <end position="28"/>
    </location>
</feature>
<sequence>MQVRGRMSDPRNAAHDKKVSHDKKHQETAEAAPVNEPEVTEAAPAAGGASPEEVAHREASLAVLTQIKDMEFHSRGNLARLGALMLTVEDELKQKVFAVALGDLFSAQDHLQNQLTAFITAYQAECESL</sequence>
<comment type="caution">
    <text evidence="2">The sequence shown here is derived from an EMBL/GenBank/DDBJ whole genome shotgun (WGS) entry which is preliminary data.</text>
</comment>
<evidence type="ECO:0000256" key="1">
    <source>
        <dbReference type="SAM" id="MobiDB-lite"/>
    </source>
</evidence>
<name>A0ABP9NUN0_9BACT</name>
<gene>
    <name evidence="2" type="ORF">GCM10023213_05380</name>
</gene>
<keyword evidence="3" id="KW-1185">Reference proteome</keyword>
<feature type="region of interest" description="Disordered" evidence="1">
    <location>
        <begin position="1"/>
        <end position="57"/>
    </location>
</feature>
<feature type="compositionally biased region" description="Low complexity" evidence="1">
    <location>
        <begin position="29"/>
        <end position="52"/>
    </location>
</feature>
<proteinExistence type="predicted"/>
<dbReference type="Proteomes" id="UP001499852">
    <property type="component" value="Unassembled WGS sequence"/>
</dbReference>
<reference evidence="3" key="1">
    <citation type="journal article" date="2019" name="Int. J. Syst. Evol. Microbiol.">
        <title>The Global Catalogue of Microorganisms (GCM) 10K type strain sequencing project: providing services to taxonomists for standard genome sequencing and annotation.</title>
        <authorList>
            <consortium name="The Broad Institute Genomics Platform"/>
            <consortium name="The Broad Institute Genome Sequencing Center for Infectious Disease"/>
            <person name="Wu L."/>
            <person name="Ma J."/>
        </authorList>
    </citation>
    <scope>NUCLEOTIDE SEQUENCE [LARGE SCALE GENOMIC DNA]</scope>
    <source>
        <strain evidence="3">JCM 18053</strain>
    </source>
</reference>
<dbReference type="EMBL" id="BAABIA010000001">
    <property type="protein sequence ID" value="GAA5134156.1"/>
    <property type="molecule type" value="Genomic_DNA"/>
</dbReference>
<organism evidence="2 3">
    <name type="scientific">Prosthecobacter algae</name>
    <dbReference type="NCBI Taxonomy" id="1144682"/>
    <lineage>
        <taxon>Bacteria</taxon>
        <taxon>Pseudomonadati</taxon>
        <taxon>Verrucomicrobiota</taxon>
        <taxon>Verrucomicrobiia</taxon>
        <taxon>Verrucomicrobiales</taxon>
        <taxon>Verrucomicrobiaceae</taxon>
        <taxon>Prosthecobacter</taxon>
    </lineage>
</organism>
<evidence type="ECO:0000313" key="3">
    <source>
        <dbReference type="Proteomes" id="UP001499852"/>
    </source>
</evidence>